<dbReference type="GO" id="GO:0003676">
    <property type="term" value="F:nucleic acid binding"/>
    <property type="evidence" value="ECO:0007669"/>
    <property type="project" value="InterPro"/>
</dbReference>
<dbReference type="InterPro" id="IPR036420">
    <property type="entry name" value="BRCT_dom_sf"/>
</dbReference>
<feature type="domain" description="BRCT" evidence="3">
    <location>
        <begin position="225"/>
        <end position="303"/>
    </location>
</feature>
<dbReference type="SMART" id="SM00479">
    <property type="entry name" value="EXOIII"/>
    <property type="match status" value="1"/>
</dbReference>
<organism evidence="5 6">
    <name type="scientific">Geodermatophilus sabuli</name>
    <dbReference type="NCBI Taxonomy" id="1564158"/>
    <lineage>
        <taxon>Bacteria</taxon>
        <taxon>Bacillati</taxon>
        <taxon>Actinomycetota</taxon>
        <taxon>Actinomycetes</taxon>
        <taxon>Geodermatophilales</taxon>
        <taxon>Geodermatophilaceae</taxon>
        <taxon>Geodermatophilus</taxon>
    </lineage>
</organism>
<dbReference type="InterPro" id="IPR036397">
    <property type="entry name" value="RNaseH_sf"/>
</dbReference>
<reference evidence="5 6" key="1">
    <citation type="submission" date="2020-02" db="EMBL/GenBank/DDBJ databases">
        <title>Geodermatophilus sabuli CPCC 205279 I12A-02694.</title>
        <authorList>
            <person name="Jiang Z."/>
        </authorList>
    </citation>
    <scope>NUCLEOTIDE SEQUENCE [LARGE SCALE GENOMIC DNA]</scope>
    <source>
        <strain evidence="5 6">I12A-02694</strain>
    </source>
</reference>
<dbReference type="FunFam" id="3.30.420.10:FF:000045">
    <property type="entry name" value="3'-5' exonuclease DinG"/>
    <property type="match status" value="1"/>
</dbReference>
<proteinExistence type="inferred from homology"/>
<evidence type="ECO:0000313" key="5">
    <source>
        <dbReference type="EMBL" id="NEK60241.1"/>
    </source>
</evidence>
<accession>A0A7K3W645</accession>
<dbReference type="InterPro" id="IPR001357">
    <property type="entry name" value="BRCT_dom"/>
</dbReference>
<dbReference type="InterPro" id="IPR012337">
    <property type="entry name" value="RNaseH-like_sf"/>
</dbReference>
<name>A0A7K3W645_9ACTN</name>
<dbReference type="CDD" id="cd06974">
    <property type="entry name" value="TerD_like"/>
    <property type="match status" value="1"/>
</dbReference>
<dbReference type="Gene3D" id="3.30.420.10">
    <property type="entry name" value="Ribonuclease H-like superfamily/Ribonuclease H"/>
    <property type="match status" value="1"/>
</dbReference>
<dbReference type="PANTHER" id="PTHR32097">
    <property type="entry name" value="CAMP-BINDING PROTEIN 1-RELATED"/>
    <property type="match status" value="1"/>
</dbReference>
<keyword evidence="2" id="KW-0378">Hydrolase</keyword>
<dbReference type="AlphaFoldDB" id="A0A7K3W645"/>
<evidence type="ECO:0000313" key="6">
    <source>
        <dbReference type="Proteomes" id="UP000470246"/>
    </source>
</evidence>
<dbReference type="Pfam" id="PF00533">
    <property type="entry name" value="BRCT"/>
    <property type="match status" value="1"/>
</dbReference>
<dbReference type="InterPro" id="IPR051324">
    <property type="entry name" value="Stress/Tellurium_Resist"/>
</dbReference>
<feature type="domain" description="BRCT" evidence="3">
    <location>
        <begin position="330"/>
        <end position="406"/>
    </location>
</feature>
<dbReference type="InterPro" id="IPR003325">
    <property type="entry name" value="TerD"/>
</dbReference>
<evidence type="ECO:0000256" key="2">
    <source>
        <dbReference type="ARBA" id="ARBA00022839"/>
    </source>
</evidence>
<keyword evidence="6" id="KW-1185">Reference proteome</keyword>
<comment type="caution">
    <text evidence="5">The sequence shown here is derived from an EMBL/GenBank/DDBJ whole genome shotgun (WGS) entry which is preliminary data.</text>
</comment>
<dbReference type="SUPFAM" id="SSF52113">
    <property type="entry name" value="BRCT domain"/>
    <property type="match status" value="1"/>
</dbReference>
<dbReference type="GO" id="GO:0004527">
    <property type="term" value="F:exonuclease activity"/>
    <property type="evidence" value="ECO:0007669"/>
    <property type="project" value="UniProtKB-KW"/>
</dbReference>
<evidence type="ECO:0000259" key="4">
    <source>
        <dbReference type="SMART" id="SM00479"/>
    </source>
</evidence>
<dbReference type="CDD" id="cd06127">
    <property type="entry name" value="DEDDh"/>
    <property type="match status" value="1"/>
</dbReference>
<dbReference type="Gene3D" id="2.60.60.30">
    <property type="entry name" value="sav2460 like domains"/>
    <property type="match status" value="1"/>
</dbReference>
<dbReference type="Pfam" id="PF02342">
    <property type="entry name" value="TerD"/>
    <property type="match status" value="1"/>
</dbReference>
<dbReference type="SMART" id="SM00292">
    <property type="entry name" value="BRCT"/>
    <property type="match status" value="2"/>
</dbReference>
<keyword evidence="2" id="KW-0540">Nuclease</keyword>
<keyword evidence="2" id="KW-0269">Exonuclease</keyword>
<dbReference type="Proteomes" id="UP000470246">
    <property type="component" value="Unassembled WGS sequence"/>
</dbReference>
<dbReference type="SUPFAM" id="SSF53098">
    <property type="entry name" value="Ribonuclease H-like"/>
    <property type="match status" value="1"/>
</dbReference>
<protein>
    <submittedName>
        <fullName evidence="5">DNA polymerase III</fullName>
    </submittedName>
</protein>
<dbReference type="InterPro" id="IPR013520">
    <property type="entry name" value="Ribonucl_H"/>
</dbReference>
<dbReference type="RefSeq" id="WP_163483770.1">
    <property type="nucleotide sequence ID" value="NZ_JAAGWF010000027.1"/>
</dbReference>
<gene>
    <name evidence="5" type="ORF">GCU56_20495</name>
</gene>
<sequence length="613" mass="65556">MTGVLSSAVLPAEVAHRYPYGYAVVDVETSGLRAGSDRVLQVAVTQMAADGSIESNWSTLLDPGCDPGPTHIHGLTRAKLRGAPQYADVADDIARRVHGRIAVAHNADFDHRFLTAESKRAGRRLPVEERLCTLALTRRLDLPVADFKLGSVADYWGVRAVRAHDAEDDVRVLVEILRHSLVTAARLDMDLPLSACTDTAPAPFPAKAPRTPCPWRTPGPWTPGTPLVQGMKVVITGSTSIPREILTRRCTDAGLDVMNTVSGRTHLLVCNRVEEQTGKAARARQHGTPVITEPELVALLTAVSPGKPKVAETVTAGRTAVPAPRSPVPSGPLSGRRVVVLGGAHETAATIRERVLEAGASVAVNLTGSVTDVVLVPTPVPDPRTERARALGLRPLDADTLTPCLWPDNPAEIDTVPSVSHLPAAAPTQTIPATPHILVRGEVMDLPAPAEWLVEVRWALPGRTAADSYDIDVVAFVVDADEQVTVDEDFVFYNARVHPTGAVAVTGGIAGEAMCTLRPDRLPPTQRRVLLAAAIDDMATFGDVGPIELILRDQDGAPVARATLDAATDERSLILGTLYQRNGTWRWRAVGQGYPDDLADLAVRHGVDIEEQD</sequence>
<dbReference type="EMBL" id="JAAGWF010000027">
    <property type="protein sequence ID" value="NEK60241.1"/>
    <property type="molecule type" value="Genomic_DNA"/>
</dbReference>
<feature type="domain" description="Exonuclease" evidence="4">
    <location>
        <begin position="21"/>
        <end position="186"/>
    </location>
</feature>
<evidence type="ECO:0000259" key="3">
    <source>
        <dbReference type="SMART" id="SM00292"/>
    </source>
</evidence>
<dbReference type="PANTHER" id="PTHR32097:SF4">
    <property type="entry name" value="GENERAL STRESS PROTEIN 16U"/>
    <property type="match status" value="1"/>
</dbReference>
<dbReference type="Gene3D" id="3.40.50.10190">
    <property type="entry name" value="BRCT domain"/>
    <property type="match status" value="1"/>
</dbReference>
<comment type="similarity">
    <text evidence="1">Belongs to the CAPAB/TerDEXZ family.</text>
</comment>
<evidence type="ECO:0000256" key="1">
    <source>
        <dbReference type="ARBA" id="ARBA00008775"/>
    </source>
</evidence>
<dbReference type="Pfam" id="PF00929">
    <property type="entry name" value="RNase_T"/>
    <property type="match status" value="1"/>
</dbReference>